<reference evidence="2" key="1">
    <citation type="submission" date="2013-03" db="EMBL/GenBank/DDBJ databases">
        <title>The Genome Sequence of Anopheles dirus WRAIR2.</title>
        <authorList>
            <consortium name="The Broad Institute Genomics Platform"/>
            <person name="Neafsey D.E."/>
            <person name="Walton C."/>
            <person name="Walker B."/>
            <person name="Young S.K."/>
            <person name="Zeng Q."/>
            <person name="Gargeya S."/>
            <person name="Fitzgerald M."/>
            <person name="Haas B."/>
            <person name="Abouelleil A."/>
            <person name="Allen A.W."/>
            <person name="Alvarado L."/>
            <person name="Arachchi H.M."/>
            <person name="Berlin A.M."/>
            <person name="Chapman S.B."/>
            <person name="Gainer-Dewar J."/>
            <person name="Goldberg J."/>
            <person name="Griggs A."/>
            <person name="Gujja S."/>
            <person name="Hansen M."/>
            <person name="Howarth C."/>
            <person name="Imamovic A."/>
            <person name="Ireland A."/>
            <person name="Larimer J."/>
            <person name="McCowan C."/>
            <person name="Murphy C."/>
            <person name="Pearson M."/>
            <person name="Poon T.W."/>
            <person name="Priest M."/>
            <person name="Roberts A."/>
            <person name="Saif S."/>
            <person name="Shea T."/>
            <person name="Sisk P."/>
            <person name="Sykes S."/>
            <person name="Wortman J."/>
            <person name="Nusbaum C."/>
            <person name="Birren B."/>
        </authorList>
    </citation>
    <scope>NUCLEOTIDE SEQUENCE [LARGE SCALE GENOMIC DNA]</scope>
    <source>
        <strain evidence="2">WRAIR2</strain>
    </source>
</reference>
<dbReference type="VEuPathDB" id="VectorBase:ADIR014538"/>
<protein>
    <submittedName>
        <fullName evidence="1">Uncharacterized protein</fullName>
    </submittedName>
</protein>
<dbReference type="Proteomes" id="UP000075884">
    <property type="component" value="Unassembled WGS sequence"/>
</dbReference>
<keyword evidence="2" id="KW-1185">Reference proteome</keyword>
<name>A0A182NXG1_9DIPT</name>
<sequence length="50" mass="5826">MYTNNPLPWQFYRTAKLVTNYQNIRAPCAAAVCTKLLHRAKKVIKSNKLF</sequence>
<accession>A0A182NXG1</accession>
<organism evidence="1 2">
    <name type="scientific">Anopheles dirus</name>
    <dbReference type="NCBI Taxonomy" id="7168"/>
    <lineage>
        <taxon>Eukaryota</taxon>
        <taxon>Metazoa</taxon>
        <taxon>Ecdysozoa</taxon>
        <taxon>Arthropoda</taxon>
        <taxon>Hexapoda</taxon>
        <taxon>Insecta</taxon>
        <taxon>Pterygota</taxon>
        <taxon>Neoptera</taxon>
        <taxon>Endopterygota</taxon>
        <taxon>Diptera</taxon>
        <taxon>Nematocera</taxon>
        <taxon>Culicoidea</taxon>
        <taxon>Culicidae</taxon>
        <taxon>Anophelinae</taxon>
        <taxon>Anopheles</taxon>
    </lineage>
</organism>
<evidence type="ECO:0000313" key="2">
    <source>
        <dbReference type="Proteomes" id="UP000075884"/>
    </source>
</evidence>
<evidence type="ECO:0000313" key="1">
    <source>
        <dbReference type="EnsemblMetazoa" id="ADIR014538-PA"/>
    </source>
</evidence>
<dbReference type="EnsemblMetazoa" id="ADIR014538-RA">
    <property type="protein sequence ID" value="ADIR014538-PA"/>
    <property type="gene ID" value="ADIR014538"/>
</dbReference>
<proteinExistence type="predicted"/>
<reference evidence="1" key="2">
    <citation type="submission" date="2020-05" db="UniProtKB">
        <authorList>
            <consortium name="EnsemblMetazoa"/>
        </authorList>
    </citation>
    <scope>IDENTIFICATION</scope>
    <source>
        <strain evidence="1">WRAIR2</strain>
    </source>
</reference>
<dbReference type="AlphaFoldDB" id="A0A182NXG1"/>